<reference evidence="3 5" key="2">
    <citation type="submission" date="2018-08" db="EMBL/GenBank/DDBJ databases">
        <title>Complete genome of the Arcobacter ellisii type strain LMG 26155.</title>
        <authorList>
            <person name="Miller W.G."/>
            <person name="Yee E."/>
            <person name="Bono J.L."/>
        </authorList>
    </citation>
    <scope>NUCLEOTIDE SEQUENCE [LARGE SCALE GENOMIC DNA]</scope>
    <source>
        <strain evidence="3 5">LMG 26155</strain>
    </source>
</reference>
<gene>
    <name evidence="3" type="ORF">AELL_0543</name>
    <name evidence="4" type="ORF">CP962_02990</name>
</gene>
<feature type="chain" id="PRO_5044584714" evidence="1">
    <location>
        <begin position="20"/>
        <end position="171"/>
    </location>
</feature>
<keyword evidence="5" id="KW-1185">Reference proteome</keyword>
<feature type="domain" description="Rhodanese" evidence="2">
    <location>
        <begin position="53"/>
        <end position="146"/>
    </location>
</feature>
<dbReference type="InterPro" id="IPR001763">
    <property type="entry name" value="Rhodanese-like_dom"/>
</dbReference>
<organism evidence="4 6">
    <name type="scientific">Arcobacter ellisii</name>
    <dbReference type="NCBI Taxonomy" id="913109"/>
    <lineage>
        <taxon>Bacteria</taxon>
        <taxon>Pseudomonadati</taxon>
        <taxon>Campylobacterota</taxon>
        <taxon>Epsilonproteobacteria</taxon>
        <taxon>Campylobacterales</taxon>
        <taxon>Arcobacteraceae</taxon>
        <taxon>Arcobacter</taxon>
    </lineage>
</organism>
<dbReference type="PROSITE" id="PS50206">
    <property type="entry name" value="RHODANESE_3"/>
    <property type="match status" value="1"/>
</dbReference>
<dbReference type="AlphaFoldDB" id="A0A347U5V7"/>
<accession>A0A347U5V7</accession>
<dbReference type="Proteomes" id="UP000262582">
    <property type="component" value="Chromosome"/>
</dbReference>
<dbReference type="PANTHER" id="PTHR44086:SF10">
    <property type="entry name" value="THIOSULFATE SULFURTRANSFERASE_RHODANESE-LIKE DOMAIN-CONTAINING PROTEIN 3"/>
    <property type="match status" value="1"/>
</dbReference>
<name>A0A347U5V7_9BACT</name>
<dbReference type="Pfam" id="PF00581">
    <property type="entry name" value="Rhodanese"/>
    <property type="match status" value="1"/>
</dbReference>
<dbReference type="PANTHER" id="PTHR44086">
    <property type="entry name" value="THIOSULFATE SULFURTRANSFERASE RDL2, MITOCHONDRIAL-RELATED"/>
    <property type="match status" value="1"/>
</dbReference>
<dbReference type="RefSeq" id="WP_118916470.1">
    <property type="nucleotide sequence ID" value="NZ_CP032097.1"/>
</dbReference>
<keyword evidence="1" id="KW-0732">Signal</keyword>
<protein>
    <submittedName>
        <fullName evidence="3">Rhodanese-like domain-containing protein</fullName>
    </submittedName>
</protein>
<proteinExistence type="predicted"/>
<feature type="signal peptide" evidence="1">
    <location>
        <begin position="1"/>
        <end position="19"/>
    </location>
</feature>
<evidence type="ECO:0000313" key="3">
    <source>
        <dbReference type="EMBL" id="AXX94235.1"/>
    </source>
</evidence>
<dbReference type="Proteomes" id="UP000290588">
    <property type="component" value="Unassembled WGS sequence"/>
</dbReference>
<dbReference type="OrthoDB" id="5365569at2"/>
<reference evidence="4 6" key="1">
    <citation type="submission" date="2017-09" db="EMBL/GenBank/DDBJ databases">
        <title>Genomics of the genus Arcobacter.</title>
        <authorList>
            <person name="Perez-Cataluna A."/>
            <person name="Figueras M.J."/>
            <person name="Salas-Masso N."/>
        </authorList>
    </citation>
    <scope>NUCLEOTIDE SEQUENCE [LARGE SCALE GENOMIC DNA]</scope>
    <source>
        <strain evidence="4 6">CECT 7837</strain>
    </source>
</reference>
<evidence type="ECO:0000256" key="1">
    <source>
        <dbReference type="SAM" id="SignalP"/>
    </source>
</evidence>
<evidence type="ECO:0000313" key="5">
    <source>
        <dbReference type="Proteomes" id="UP000262582"/>
    </source>
</evidence>
<dbReference type="SUPFAM" id="SSF52821">
    <property type="entry name" value="Rhodanese/Cell cycle control phosphatase"/>
    <property type="match status" value="1"/>
</dbReference>
<sequence length="171" mass="19235">MKLGKVLLTASFLATSLFASEFISYDKLSKTLKEEAKKSGNYATTEEVKEALTKKDWAVVDVRTMEEWSAASIKGSQRVGREAPEKALENIVLDDDEKFVKPNLIVVCNTASRAALEAQAFRQMGFNTVKIYEINKWIDECNPVVTKYTSGENKEGTKTKFGNYYAEHCKK</sequence>
<dbReference type="CDD" id="cd00158">
    <property type="entry name" value="RHOD"/>
    <property type="match status" value="1"/>
</dbReference>
<dbReference type="GO" id="GO:0004792">
    <property type="term" value="F:thiosulfate-cyanide sulfurtransferase activity"/>
    <property type="evidence" value="ECO:0007669"/>
    <property type="project" value="TreeGrafter"/>
</dbReference>
<dbReference type="KEGG" id="aell:AELL_0543"/>
<dbReference type="EMBL" id="CP032097">
    <property type="protein sequence ID" value="AXX94235.1"/>
    <property type="molecule type" value="Genomic_DNA"/>
</dbReference>
<dbReference type="Gene3D" id="3.40.250.10">
    <property type="entry name" value="Rhodanese-like domain"/>
    <property type="match status" value="1"/>
</dbReference>
<dbReference type="EMBL" id="NXIG01000002">
    <property type="protein sequence ID" value="RXI32587.1"/>
    <property type="molecule type" value="Genomic_DNA"/>
</dbReference>
<dbReference type="SMART" id="SM00450">
    <property type="entry name" value="RHOD"/>
    <property type="match status" value="1"/>
</dbReference>
<evidence type="ECO:0000313" key="6">
    <source>
        <dbReference type="Proteomes" id="UP000290588"/>
    </source>
</evidence>
<dbReference type="InterPro" id="IPR036873">
    <property type="entry name" value="Rhodanese-like_dom_sf"/>
</dbReference>
<evidence type="ECO:0000259" key="2">
    <source>
        <dbReference type="PROSITE" id="PS50206"/>
    </source>
</evidence>
<evidence type="ECO:0000313" key="4">
    <source>
        <dbReference type="EMBL" id="RXI32587.1"/>
    </source>
</evidence>